<proteinExistence type="predicted"/>
<accession>A0ACB9XT31</accession>
<dbReference type="EMBL" id="CM043787">
    <property type="protein sequence ID" value="KAI4830143.1"/>
    <property type="molecule type" value="Genomic_DNA"/>
</dbReference>
<evidence type="ECO:0000313" key="1">
    <source>
        <dbReference type="EMBL" id="KAI4830143.1"/>
    </source>
</evidence>
<sequence length="282" mass="30847">MYGFKSSAQVKYKPSSESASCRSPHAREKPQVLGLALTIHHDRRNKKLMNLLNAHGYSVSHGRAPLMETALANAVVENTRAHQGLYVPTFLRKGTFVFFAADTTDFAEDTHDGKGTTHGTITTVYQKIDPSKEPDVEPLIIGDAQSLSVTPYHVDILHCDKPNPQHAKWSEQFAISKGISESYQLTHLGWVVASALSRMKAGETSSNIPGWAGYNSLLSESLPLTQVGALPLLSEVAHEWSTLLTVIMQANQLRKLAVGEDHPTVITFDMALYGGAAPRCRT</sequence>
<protein>
    <submittedName>
        <fullName evidence="1">Uncharacterized protein</fullName>
    </submittedName>
</protein>
<keyword evidence="2" id="KW-1185">Reference proteome</keyword>
<reference evidence="1" key="1">
    <citation type="submission" date="2022-05" db="EMBL/GenBank/DDBJ databases">
        <title>Chromosome-level genome of Chaenocephalus aceratus.</title>
        <authorList>
            <person name="Park H."/>
        </authorList>
    </citation>
    <scope>NUCLEOTIDE SEQUENCE</scope>
    <source>
        <strain evidence="1">KU_202001</strain>
    </source>
</reference>
<dbReference type="Proteomes" id="UP001057452">
    <property type="component" value="Chromosome 3"/>
</dbReference>
<name>A0ACB9XT31_CHAAC</name>
<gene>
    <name evidence="1" type="ORF">KUCAC02_001795</name>
</gene>
<comment type="caution">
    <text evidence="1">The sequence shown here is derived from an EMBL/GenBank/DDBJ whole genome shotgun (WGS) entry which is preliminary data.</text>
</comment>
<evidence type="ECO:0000313" key="2">
    <source>
        <dbReference type="Proteomes" id="UP001057452"/>
    </source>
</evidence>
<organism evidence="1 2">
    <name type="scientific">Chaenocephalus aceratus</name>
    <name type="common">Blackfin icefish</name>
    <name type="synonym">Chaenichthys aceratus</name>
    <dbReference type="NCBI Taxonomy" id="36190"/>
    <lineage>
        <taxon>Eukaryota</taxon>
        <taxon>Metazoa</taxon>
        <taxon>Chordata</taxon>
        <taxon>Craniata</taxon>
        <taxon>Vertebrata</taxon>
        <taxon>Euteleostomi</taxon>
        <taxon>Actinopterygii</taxon>
        <taxon>Neopterygii</taxon>
        <taxon>Teleostei</taxon>
        <taxon>Neoteleostei</taxon>
        <taxon>Acanthomorphata</taxon>
        <taxon>Eupercaria</taxon>
        <taxon>Perciformes</taxon>
        <taxon>Notothenioidei</taxon>
        <taxon>Channichthyidae</taxon>
        <taxon>Chaenocephalus</taxon>
    </lineage>
</organism>